<evidence type="ECO:0000313" key="2">
    <source>
        <dbReference type="EMBL" id="BBZ22135.1"/>
    </source>
</evidence>
<gene>
    <name evidence="2" type="ORF">MHIB_05530</name>
</gene>
<proteinExistence type="predicted"/>
<evidence type="ECO:0000259" key="1">
    <source>
        <dbReference type="PROSITE" id="PS50943"/>
    </source>
</evidence>
<accession>A0A7I7WZ21</accession>
<dbReference type="AlphaFoldDB" id="A0A7I7WZ21"/>
<dbReference type="Pfam" id="PF01381">
    <property type="entry name" value="HTH_3"/>
    <property type="match status" value="1"/>
</dbReference>
<dbReference type="InterPro" id="IPR010982">
    <property type="entry name" value="Lambda_DNA-bd_dom_sf"/>
</dbReference>
<dbReference type="SUPFAM" id="SSF47413">
    <property type="entry name" value="lambda repressor-like DNA-binding domains"/>
    <property type="match status" value="1"/>
</dbReference>
<feature type="domain" description="HTH cro/C1-type" evidence="1">
    <location>
        <begin position="51"/>
        <end position="80"/>
    </location>
</feature>
<dbReference type="InterPro" id="IPR001387">
    <property type="entry name" value="Cro/C1-type_HTH"/>
</dbReference>
<evidence type="ECO:0000313" key="3">
    <source>
        <dbReference type="Proteomes" id="UP000467260"/>
    </source>
</evidence>
<organism evidence="2 3">
    <name type="scientific">Mycolicibacter hiberniae</name>
    <dbReference type="NCBI Taxonomy" id="29314"/>
    <lineage>
        <taxon>Bacteria</taxon>
        <taxon>Bacillati</taxon>
        <taxon>Actinomycetota</taxon>
        <taxon>Actinomycetes</taxon>
        <taxon>Mycobacteriales</taxon>
        <taxon>Mycobacteriaceae</taxon>
        <taxon>Mycolicibacter</taxon>
    </lineage>
</organism>
<dbReference type="SMART" id="SM00530">
    <property type="entry name" value="HTH_XRE"/>
    <property type="match status" value="1"/>
</dbReference>
<dbReference type="Gene3D" id="1.10.260.40">
    <property type="entry name" value="lambda repressor-like DNA-binding domains"/>
    <property type="match status" value="1"/>
</dbReference>
<dbReference type="RefSeq" id="WP_109559787.1">
    <property type="nucleotide sequence ID" value="NZ_AP022609.1"/>
</dbReference>
<protein>
    <recommendedName>
        <fullName evidence="1">HTH cro/C1-type domain-containing protein</fullName>
    </recommendedName>
</protein>
<keyword evidence="3" id="KW-1185">Reference proteome</keyword>
<dbReference type="KEGG" id="mhib:MHIB_05530"/>
<dbReference type="OrthoDB" id="4545613at2"/>
<dbReference type="Proteomes" id="UP000467260">
    <property type="component" value="Chromosome"/>
</dbReference>
<dbReference type="CDD" id="cd00093">
    <property type="entry name" value="HTH_XRE"/>
    <property type="match status" value="1"/>
</dbReference>
<dbReference type="EMBL" id="AP022609">
    <property type="protein sequence ID" value="BBZ22135.1"/>
    <property type="molecule type" value="Genomic_DNA"/>
</dbReference>
<sequence>MAETKPGRQLGPTGEAVRANIRSLRDRERISGAELSARLKKIGRPIPPLGIQRIEAGSRRVDTDDLVALAVALGVSPIRLLMPESAEVDDQVVQTGREPESARRGWEWLQGAFVPGDDETPNPAAWPSWRTRDVLRMFHRGEDGDDQ</sequence>
<dbReference type="PROSITE" id="PS50943">
    <property type="entry name" value="HTH_CROC1"/>
    <property type="match status" value="1"/>
</dbReference>
<dbReference type="GO" id="GO:0003677">
    <property type="term" value="F:DNA binding"/>
    <property type="evidence" value="ECO:0007669"/>
    <property type="project" value="InterPro"/>
</dbReference>
<reference evidence="2 3" key="1">
    <citation type="journal article" date="2019" name="Emerg. Microbes Infect.">
        <title>Comprehensive subspecies identification of 175 nontuberculous mycobacteria species based on 7547 genomic profiles.</title>
        <authorList>
            <person name="Matsumoto Y."/>
            <person name="Kinjo T."/>
            <person name="Motooka D."/>
            <person name="Nabeya D."/>
            <person name="Jung N."/>
            <person name="Uechi K."/>
            <person name="Horii T."/>
            <person name="Iida T."/>
            <person name="Fujita J."/>
            <person name="Nakamura S."/>
        </authorList>
    </citation>
    <scope>NUCLEOTIDE SEQUENCE [LARGE SCALE GENOMIC DNA]</scope>
    <source>
        <strain evidence="2 3">JCM 13571</strain>
    </source>
</reference>
<name>A0A7I7WZ21_9MYCO</name>